<dbReference type="SMART" id="SM00880">
    <property type="entry name" value="CHAD"/>
    <property type="match status" value="1"/>
</dbReference>
<comment type="caution">
    <text evidence="3">The sequence shown here is derived from an EMBL/GenBank/DDBJ whole genome shotgun (WGS) entry which is preliminary data.</text>
</comment>
<gene>
    <name evidence="3" type="ORF">ACFFUR_04450</name>
</gene>
<evidence type="ECO:0000313" key="3">
    <source>
        <dbReference type="EMBL" id="MFB9211046.1"/>
    </source>
</evidence>
<sequence>MSINIAEPFEQGWKRIILEQVDYAIKQLKENEDRHDAIHEVRKVFKKVRAALRLVRSDIKYYKKENVFFRDQGRLISKIRDYSSIQEALAKLEESNTQIKHQPTFNSLLMGIVERREALEEEVLKKDHTLDRLRESLEKKQKEINSWPVKIKGFKTIGKGIKKVYKRGMKASNKARSSRRSTDFHEWRKRAKYLQYQLLMLKPLWPDFMDAWSNEIHDLTDLLGLDHDLALLEWFIKEDEMVFPSKAEEEWFYNQLHQAQKEIRVKAILQGKRCYSEDTDQLLNRLENYWKVYQEEVNCNG</sequence>
<evidence type="ECO:0000259" key="2">
    <source>
        <dbReference type="PROSITE" id="PS51708"/>
    </source>
</evidence>
<keyword evidence="1" id="KW-0175">Coiled coil</keyword>
<dbReference type="Gene3D" id="1.40.20.10">
    <property type="entry name" value="CHAD domain"/>
    <property type="match status" value="1"/>
</dbReference>
<accession>A0ABV5J2W8</accession>
<dbReference type="PROSITE" id="PS51708">
    <property type="entry name" value="CHAD"/>
    <property type="match status" value="1"/>
</dbReference>
<evidence type="ECO:0000313" key="4">
    <source>
        <dbReference type="Proteomes" id="UP001589654"/>
    </source>
</evidence>
<feature type="domain" description="CHAD" evidence="2">
    <location>
        <begin position="6"/>
        <end position="288"/>
    </location>
</feature>
<name>A0ABV5J2W8_9BACT</name>
<feature type="coiled-coil region" evidence="1">
    <location>
        <begin position="82"/>
        <end position="143"/>
    </location>
</feature>
<dbReference type="InterPro" id="IPR038186">
    <property type="entry name" value="CHAD_dom_sf"/>
</dbReference>
<keyword evidence="4" id="KW-1185">Reference proteome</keyword>
<protein>
    <submittedName>
        <fullName evidence="3">CHAD domain-containing protein</fullName>
    </submittedName>
</protein>
<dbReference type="Proteomes" id="UP001589654">
    <property type="component" value="Unassembled WGS sequence"/>
</dbReference>
<evidence type="ECO:0000256" key="1">
    <source>
        <dbReference type="SAM" id="Coils"/>
    </source>
</evidence>
<dbReference type="PANTHER" id="PTHR39339">
    <property type="entry name" value="SLR1444 PROTEIN"/>
    <property type="match status" value="1"/>
</dbReference>
<dbReference type="Pfam" id="PF05235">
    <property type="entry name" value="CHAD"/>
    <property type="match status" value="1"/>
</dbReference>
<dbReference type="InterPro" id="IPR007899">
    <property type="entry name" value="CHAD_dom"/>
</dbReference>
<dbReference type="EMBL" id="JBHMEW010000039">
    <property type="protein sequence ID" value="MFB9211046.1"/>
    <property type="molecule type" value="Genomic_DNA"/>
</dbReference>
<dbReference type="PANTHER" id="PTHR39339:SF1">
    <property type="entry name" value="CHAD DOMAIN-CONTAINING PROTEIN"/>
    <property type="match status" value="1"/>
</dbReference>
<dbReference type="RefSeq" id="WP_290249653.1">
    <property type="nucleotide sequence ID" value="NZ_JAUFQT010000002.1"/>
</dbReference>
<reference evidence="3 4" key="1">
    <citation type="submission" date="2024-09" db="EMBL/GenBank/DDBJ databases">
        <authorList>
            <person name="Sun Q."/>
            <person name="Mori K."/>
        </authorList>
    </citation>
    <scope>NUCLEOTIDE SEQUENCE [LARGE SCALE GENOMIC DNA]</scope>
    <source>
        <strain evidence="3 4">CECT 7682</strain>
    </source>
</reference>
<proteinExistence type="predicted"/>
<organism evidence="3 4">
    <name type="scientific">Echinicola jeungdonensis</name>
    <dbReference type="NCBI Taxonomy" id="709343"/>
    <lineage>
        <taxon>Bacteria</taxon>
        <taxon>Pseudomonadati</taxon>
        <taxon>Bacteroidota</taxon>
        <taxon>Cytophagia</taxon>
        <taxon>Cytophagales</taxon>
        <taxon>Cyclobacteriaceae</taxon>
        <taxon>Echinicola</taxon>
    </lineage>
</organism>